<keyword evidence="1" id="KW-1185">Reference proteome</keyword>
<protein>
    <submittedName>
        <fullName evidence="2">Gag_pre-integrs domain-containing protein</fullName>
    </submittedName>
</protein>
<organism evidence="1 2">
    <name type="scientific">Strongyloides venezuelensis</name>
    <name type="common">Threadworm</name>
    <dbReference type="NCBI Taxonomy" id="75913"/>
    <lineage>
        <taxon>Eukaryota</taxon>
        <taxon>Metazoa</taxon>
        <taxon>Ecdysozoa</taxon>
        <taxon>Nematoda</taxon>
        <taxon>Chromadorea</taxon>
        <taxon>Rhabditida</taxon>
        <taxon>Tylenchina</taxon>
        <taxon>Panagrolaimomorpha</taxon>
        <taxon>Strongyloidoidea</taxon>
        <taxon>Strongyloididae</taxon>
        <taxon>Strongyloides</taxon>
    </lineage>
</organism>
<evidence type="ECO:0000313" key="2">
    <source>
        <dbReference type="WBParaSite" id="SVE_1851300.1"/>
    </source>
</evidence>
<reference evidence="1" key="1">
    <citation type="submission" date="2014-07" db="EMBL/GenBank/DDBJ databases">
        <authorList>
            <person name="Martin A.A"/>
            <person name="De Silva N."/>
        </authorList>
    </citation>
    <scope>NUCLEOTIDE SEQUENCE</scope>
</reference>
<dbReference type="Proteomes" id="UP000035680">
    <property type="component" value="Unassembled WGS sequence"/>
</dbReference>
<proteinExistence type="predicted"/>
<evidence type="ECO:0000313" key="1">
    <source>
        <dbReference type="Proteomes" id="UP000035680"/>
    </source>
</evidence>
<reference evidence="2" key="2">
    <citation type="submission" date="2015-08" db="UniProtKB">
        <authorList>
            <consortium name="WormBaseParasite"/>
        </authorList>
    </citation>
    <scope>IDENTIFICATION</scope>
</reference>
<accession>A0A0K0G1C3</accession>
<sequence>MHSIYYAPSPSTASSQKILYSAYSSPTQPLLAIKYKQKKMNYQYTLAVSPYSHMDKGRRFSTFLIKLRNVFTIDGILDQDIMFTILRSRFADHTVEILLDISPNETFNQYVIRLSTIFDNNHLMADLETQYSFCKLNFVVKNLKISSKNSTAFMRRKLFDLFTSGKDLFMNALKSTAATNQTLLLKLLRFHSANQLLSRSNKFRDICSWCSIPGHKESKCRQKSNGFAKGNCQILKNNKKDSLSITTSLKKKMNNSKMKDDVIHPFIIKEVK</sequence>
<name>A0A0K0G1C3_STRVS</name>
<dbReference type="WBParaSite" id="SVE_1851300.1">
    <property type="protein sequence ID" value="SVE_1851300.1"/>
    <property type="gene ID" value="SVE_1851300"/>
</dbReference>
<dbReference type="AlphaFoldDB" id="A0A0K0G1C3"/>